<sequence>MWLVPLRVNRLLNASPWCQVRNNGGSFWGLGVPDRERSCRSMPLAVVFDLSLVFRRDRSIWVEGAE</sequence>
<dbReference type="EMBL" id="CVQI01001002">
    <property type="protein sequence ID" value="CRK04187.1"/>
    <property type="molecule type" value="Genomic_DNA"/>
</dbReference>
<dbReference type="AlphaFoldDB" id="A0A0G4KJ93"/>
<name>A0A0G4KJ93_VERLO</name>
<proteinExistence type="predicted"/>
<reference evidence="2" key="1">
    <citation type="submission" date="2015-05" db="EMBL/GenBank/DDBJ databases">
        <authorList>
            <person name="Fogelqvist Johan"/>
        </authorList>
    </citation>
    <scope>NUCLEOTIDE SEQUENCE [LARGE SCALE GENOMIC DNA]</scope>
</reference>
<gene>
    <name evidence="1" type="ORF">BN1723_008844</name>
</gene>
<evidence type="ECO:0000313" key="1">
    <source>
        <dbReference type="EMBL" id="CRK04187.1"/>
    </source>
</evidence>
<evidence type="ECO:0000313" key="2">
    <source>
        <dbReference type="Proteomes" id="UP000045706"/>
    </source>
</evidence>
<dbReference type="Proteomes" id="UP000045706">
    <property type="component" value="Unassembled WGS sequence"/>
</dbReference>
<organism evidence="1 2">
    <name type="scientific">Verticillium longisporum</name>
    <name type="common">Verticillium dahliae var. longisporum</name>
    <dbReference type="NCBI Taxonomy" id="100787"/>
    <lineage>
        <taxon>Eukaryota</taxon>
        <taxon>Fungi</taxon>
        <taxon>Dikarya</taxon>
        <taxon>Ascomycota</taxon>
        <taxon>Pezizomycotina</taxon>
        <taxon>Sordariomycetes</taxon>
        <taxon>Hypocreomycetidae</taxon>
        <taxon>Glomerellales</taxon>
        <taxon>Plectosphaerellaceae</taxon>
        <taxon>Verticillium</taxon>
    </lineage>
</organism>
<protein>
    <submittedName>
        <fullName evidence="1">Uncharacterized protein</fullName>
    </submittedName>
</protein>
<accession>A0A0G4KJ93</accession>